<proteinExistence type="predicted"/>
<dbReference type="InterPro" id="IPR007138">
    <property type="entry name" value="ABM_dom"/>
</dbReference>
<dbReference type="EMBL" id="BFAG01000005">
    <property type="protein sequence ID" value="GBF05544.1"/>
    <property type="molecule type" value="Genomic_DNA"/>
</dbReference>
<name>A0A2I9CUK5_9DEIO</name>
<dbReference type="InterPro" id="IPR011008">
    <property type="entry name" value="Dimeric_a/b-barrel"/>
</dbReference>
<organism evidence="3 4">
    <name type="scientific">Deinococcus aerius</name>
    <dbReference type="NCBI Taxonomy" id="200253"/>
    <lineage>
        <taxon>Bacteria</taxon>
        <taxon>Thermotogati</taxon>
        <taxon>Deinococcota</taxon>
        <taxon>Deinococci</taxon>
        <taxon>Deinococcales</taxon>
        <taxon>Deinococcaceae</taxon>
        <taxon>Deinococcus</taxon>
    </lineage>
</organism>
<dbReference type="RefSeq" id="WP_103128986.1">
    <property type="nucleotide sequence ID" value="NZ_BFAG01000005.1"/>
</dbReference>
<dbReference type="PANTHER" id="PTHR40057:SF1">
    <property type="entry name" value="SLR1162 PROTEIN"/>
    <property type="match status" value="1"/>
</dbReference>
<reference evidence="4" key="1">
    <citation type="submission" date="2018-01" db="EMBL/GenBank/DDBJ databases">
        <title>Draft Genome Sequence of the Radioresistant Bacterium Deinococcus aerius TR0125, Isolated from the Higher Atmosphere above Japan.</title>
        <authorList>
            <person name="Satoh K."/>
            <person name="Arai H."/>
            <person name="Sanzen T."/>
            <person name="Kawaguchi Y."/>
            <person name="Hayashi H."/>
            <person name="Yokobori S."/>
            <person name="Yamagishi A."/>
            <person name="Oono Y."/>
            <person name="Narumi I."/>
        </authorList>
    </citation>
    <scope>NUCLEOTIDE SEQUENCE [LARGE SCALE GENOMIC DNA]</scope>
    <source>
        <strain evidence="4">TR0125</strain>
    </source>
</reference>
<keyword evidence="1" id="KW-0812">Transmembrane</keyword>
<keyword evidence="1" id="KW-1133">Transmembrane helix</keyword>
<dbReference type="PANTHER" id="PTHR40057">
    <property type="entry name" value="SLR1162 PROTEIN"/>
    <property type="match status" value="1"/>
</dbReference>
<feature type="domain" description="ABM" evidence="2">
    <location>
        <begin position="20"/>
        <end position="110"/>
    </location>
</feature>
<dbReference type="AlphaFoldDB" id="A0A2I9CUK5"/>
<dbReference type="Pfam" id="PF03992">
    <property type="entry name" value="ABM"/>
    <property type="match status" value="1"/>
</dbReference>
<dbReference type="OrthoDB" id="67226at2"/>
<sequence>MVDVPPSPNAAPAPPAREGVTLVVTEFVRPSRVAEYEAWARELHAVQSRQPGFVGLHVLRGQSGDTPEYVTLVRFASPEALAAWRASPEYAAALRELPRFTAGEVDYRESVGLEAWFDRPVHSAPPPLWKNVVLGFVGVYPLILLFTWLCRPLVQGWPWWAAILPSALLATVFLNWPVLPLLSRLLRGWLYPDRS</sequence>
<dbReference type="PROSITE" id="PS51725">
    <property type="entry name" value="ABM"/>
    <property type="match status" value="1"/>
</dbReference>
<dbReference type="Proteomes" id="UP000236569">
    <property type="component" value="Unassembled WGS sequence"/>
</dbReference>
<evidence type="ECO:0000313" key="4">
    <source>
        <dbReference type="Proteomes" id="UP000236569"/>
    </source>
</evidence>
<comment type="caution">
    <text evidence="3">The sequence shown here is derived from an EMBL/GenBank/DDBJ whole genome shotgun (WGS) entry which is preliminary data.</text>
</comment>
<feature type="transmembrane region" description="Helical" evidence="1">
    <location>
        <begin position="160"/>
        <end position="182"/>
    </location>
</feature>
<dbReference type="SUPFAM" id="SSF54909">
    <property type="entry name" value="Dimeric alpha+beta barrel"/>
    <property type="match status" value="1"/>
</dbReference>
<keyword evidence="4" id="KW-1185">Reference proteome</keyword>
<gene>
    <name evidence="3" type="ORF">DAERI_050053</name>
</gene>
<accession>A0A2I9CUK5</accession>
<feature type="transmembrane region" description="Helical" evidence="1">
    <location>
        <begin position="132"/>
        <end position="154"/>
    </location>
</feature>
<dbReference type="InterPro" id="IPR038762">
    <property type="entry name" value="ABM_predict"/>
</dbReference>
<evidence type="ECO:0000256" key="1">
    <source>
        <dbReference type="SAM" id="Phobius"/>
    </source>
</evidence>
<protein>
    <recommendedName>
        <fullName evidence="2">ABM domain-containing protein</fullName>
    </recommendedName>
</protein>
<evidence type="ECO:0000259" key="2">
    <source>
        <dbReference type="PROSITE" id="PS51725"/>
    </source>
</evidence>
<dbReference type="Gene3D" id="3.30.70.100">
    <property type="match status" value="1"/>
</dbReference>
<evidence type="ECO:0000313" key="3">
    <source>
        <dbReference type="EMBL" id="GBF05544.1"/>
    </source>
</evidence>
<keyword evidence="1" id="KW-0472">Membrane</keyword>